<dbReference type="Pfam" id="PF01607">
    <property type="entry name" value="CBM_14"/>
    <property type="match status" value="1"/>
</dbReference>
<evidence type="ECO:0000256" key="1">
    <source>
        <dbReference type="SAM" id="SignalP"/>
    </source>
</evidence>
<feature type="signal peptide" evidence="1">
    <location>
        <begin position="1"/>
        <end position="19"/>
    </location>
</feature>
<keyword evidence="1" id="KW-0732">Signal</keyword>
<dbReference type="Proteomes" id="UP001054837">
    <property type="component" value="Unassembled WGS sequence"/>
</dbReference>
<feature type="domain" description="Chitin-binding type-2" evidence="2">
    <location>
        <begin position="19"/>
        <end position="77"/>
    </location>
</feature>
<dbReference type="EMBL" id="BPLQ01015514">
    <property type="protein sequence ID" value="GIY88614.1"/>
    <property type="molecule type" value="Genomic_DNA"/>
</dbReference>
<accession>A0AAV4X2A0</accession>
<organism evidence="3 4">
    <name type="scientific">Caerostris darwini</name>
    <dbReference type="NCBI Taxonomy" id="1538125"/>
    <lineage>
        <taxon>Eukaryota</taxon>
        <taxon>Metazoa</taxon>
        <taxon>Ecdysozoa</taxon>
        <taxon>Arthropoda</taxon>
        <taxon>Chelicerata</taxon>
        <taxon>Arachnida</taxon>
        <taxon>Araneae</taxon>
        <taxon>Araneomorphae</taxon>
        <taxon>Entelegynae</taxon>
        <taxon>Araneoidea</taxon>
        <taxon>Araneidae</taxon>
        <taxon>Caerostris</taxon>
    </lineage>
</organism>
<proteinExistence type="predicted"/>
<protein>
    <submittedName>
        <fullName evidence="3">Chitin-binding type-2 domain-containing protein</fullName>
    </submittedName>
</protein>
<dbReference type="AlphaFoldDB" id="A0AAV4X2A0"/>
<comment type="caution">
    <text evidence="3">The sequence shown here is derived from an EMBL/GenBank/DDBJ whole genome shotgun (WGS) entry which is preliminary data.</text>
</comment>
<gene>
    <name evidence="3" type="primary">AVEN_210150_1</name>
    <name evidence="3" type="ORF">CDAR_617361</name>
</gene>
<dbReference type="GO" id="GO:0005576">
    <property type="term" value="C:extracellular region"/>
    <property type="evidence" value="ECO:0007669"/>
    <property type="project" value="InterPro"/>
</dbReference>
<name>A0AAV4X2A0_9ARAC</name>
<evidence type="ECO:0000259" key="2">
    <source>
        <dbReference type="PROSITE" id="PS50940"/>
    </source>
</evidence>
<keyword evidence="4" id="KW-1185">Reference proteome</keyword>
<reference evidence="3 4" key="1">
    <citation type="submission" date="2021-06" db="EMBL/GenBank/DDBJ databases">
        <title>Caerostris darwini draft genome.</title>
        <authorList>
            <person name="Kono N."/>
            <person name="Arakawa K."/>
        </authorList>
    </citation>
    <scope>NUCLEOTIDE SEQUENCE [LARGE SCALE GENOMIC DNA]</scope>
</reference>
<dbReference type="InterPro" id="IPR002557">
    <property type="entry name" value="Chitin-bd_dom"/>
</dbReference>
<dbReference type="SUPFAM" id="SSF57625">
    <property type="entry name" value="Invertebrate chitin-binding proteins"/>
    <property type="match status" value="1"/>
</dbReference>
<feature type="chain" id="PRO_5043988640" evidence="1">
    <location>
        <begin position="20"/>
        <end position="220"/>
    </location>
</feature>
<dbReference type="GO" id="GO:0008061">
    <property type="term" value="F:chitin binding"/>
    <property type="evidence" value="ECO:0007669"/>
    <property type="project" value="InterPro"/>
</dbReference>
<dbReference type="SMART" id="SM00494">
    <property type="entry name" value="ChtBD2"/>
    <property type="match status" value="1"/>
</dbReference>
<evidence type="ECO:0000313" key="3">
    <source>
        <dbReference type="EMBL" id="GIY88614.1"/>
    </source>
</evidence>
<dbReference type="PROSITE" id="PS50940">
    <property type="entry name" value="CHIT_BIND_II"/>
    <property type="match status" value="1"/>
</dbReference>
<dbReference type="Gene3D" id="2.170.140.10">
    <property type="entry name" value="Chitin binding domain"/>
    <property type="match status" value="1"/>
</dbReference>
<evidence type="ECO:0000313" key="4">
    <source>
        <dbReference type="Proteomes" id="UP001054837"/>
    </source>
</evidence>
<dbReference type="InterPro" id="IPR036508">
    <property type="entry name" value="Chitin-bd_dom_sf"/>
</dbReference>
<sequence length="220" mass="24588">MAFLQLLTMCVAVLCTAHAFTCPDDGHTFYHAVVSSGCTVYHMCENSVLSTFTCPDGQAFDHHTSQCADAATVHCIETGHHHHHKRSTDDMVHSITIEAMKKSTKDAVEKIRSVILEAVQEAAPTVHDLLLKKYDPIYMSMTNDMESFLKMPKVVKAFEYSKKLAGTVFQKMQKSYELSNSTHINVVSFSDLVDDLNKDMQPVLQLGRYLSSRMAVGKKP</sequence>